<proteinExistence type="predicted"/>
<organism evidence="1 2">
    <name type="scientific">Amycolatopsis rubida</name>
    <dbReference type="NCBI Taxonomy" id="112413"/>
    <lineage>
        <taxon>Bacteria</taxon>
        <taxon>Bacillati</taxon>
        <taxon>Actinomycetota</taxon>
        <taxon>Actinomycetes</taxon>
        <taxon>Pseudonocardiales</taxon>
        <taxon>Pseudonocardiaceae</taxon>
        <taxon>Amycolatopsis</taxon>
    </lineage>
</organism>
<reference evidence="1 2" key="1">
    <citation type="submission" date="2016-10" db="EMBL/GenBank/DDBJ databases">
        <authorList>
            <person name="de Groot N.N."/>
        </authorList>
    </citation>
    <scope>NUCLEOTIDE SEQUENCE [LARGE SCALE GENOMIC DNA]</scope>
    <source>
        <strain evidence="1 2">DSM 44637</strain>
    </source>
</reference>
<dbReference type="STRING" id="112413.SAMN05421854_11934"/>
<dbReference type="RefSeq" id="WP_167545627.1">
    <property type="nucleotide sequence ID" value="NZ_FOWC01000019.1"/>
</dbReference>
<evidence type="ECO:0000313" key="2">
    <source>
        <dbReference type="Proteomes" id="UP000199137"/>
    </source>
</evidence>
<dbReference type="Proteomes" id="UP000199137">
    <property type="component" value="Unassembled WGS sequence"/>
</dbReference>
<name>A0A1I6AI52_9PSEU</name>
<accession>A0A1I6AI52</accession>
<dbReference type="EMBL" id="FOWC01000019">
    <property type="protein sequence ID" value="SFQ68335.1"/>
    <property type="molecule type" value="Genomic_DNA"/>
</dbReference>
<gene>
    <name evidence="1" type="ORF">SAMN05421854_11934</name>
</gene>
<evidence type="ECO:0000313" key="1">
    <source>
        <dbReference type="EMBL" id="SFQ68335.1"/>
    </source>
</evidence>
<dbReference type="AlphaFoldDB" id="A0A1I6AI52"/>
<protein>
    <submittedName>
        <fullName evidence="1">Uncharacterized protein</fullName>
    </submittedName>
</protein>
<sequence>MRGLLEGWRADVEAEPLAPGLDVPAMRLGWLASRGRDRARPGAEPARRTA</sequence>